<dbReference type="EMBL" id="CYZT01000921">
    <property type="protein sequence ID" value="CUQ33332.1"/>
    <property type="molecule type" value="Genomic_DNA"/>
</dbReference>
<feature type="region of interest" description="Disordered" evidence="1">
    <location>
        <begin position="90"/>
        <end position="113"/>
    </location>
</feature>
<dbReference type="Proteomes" id="UP000095746">
    <property type="component" value="Unassembled WGS sequence"/>
</dbReference>
<accession>A0A174VFA6</accession>
<evidence type="ECO:0000313" key="2">
    <source>
        <dbReference type="EMBL" id="CUQ33332.1"/>
    </source>
</evidence>
<organism evidence="2 3">
    <name type="scientific">Flavonifractor plautii</name>
    <name type="common">Fusobacterium plautii</name>
    <dbReference type="NCBI Taxonomy" id="292800"/>
    <lineage>
        <taxon>Bacteria</taxon>
        <taxon>Bacillati</taxon>
        <taxon>Bacillota</taxon>
        <taxon>Clostridia</taxon>
        <taxon>Eubacteriales</taxon>
        <taxon>Oscillospiraceae</taxon>
        <taxon>Flavonifractor</taxon>
    </lineage>
</organism>
<gene>
    <name evidence="2" type="ORF">ERS852411_04257</name>
</gene>
<evidence type="ECO:0000256" key="1">
    <source>
        <dbReference type="SAM" id="MobiDB-lite"/>
    </source>
</evidence>
<evidence type="ECO:0000313" key="3">
    <source>
        <dbReference type="Proteomes" id="UP000095746"/>
    </source>
</evidence>
<proteinExistence type="predicted"/>
<dbReference type="AlphaFoldDB" id="A0A174VFA6"/>
<reference evidence="2 3" key="1">
    <citation type="submission" date="2015-09" db="EMBL/GenBank/DDBJ databases">
        <authorList>
            <consortium name="Pathogen Informatics"/>
        </authorList>
    </citation>
    <scope>NUCLEOTIDE SEQUENCE [LARGE SCALE GENOMIC DNA]</scope>
    <source>
        <strain evidence="2 3">2789STDY5608854</strain>
    </source>
</reference>
<name>A0A174VFA6_FLAPL</name>
<protein>
    <submittedName>
        <fullName evidence="2">Uncharacterized protein</fullName>
    </submittedName>
</protein>
<sequence>MEKPRRARFSGRRKKSISIWKRPARKAGKCSAQKSRCPAAVRPGKKECSQVAKESRAMFLEMMGCPSRVTDPNPYRSRPRMHLSRVVLPAPLGPKIPTISPGPTDRLTSSRAC</sequence>